<evidence type="ECO:0000313" key="4">
    <source>
        <dbReference type="Proteomes" id="UP000664277"/>
    </source>
</evidence>
<dbReference type="Proteomes" id="UP000664277">
    <property type="component" value="Unassembled WGS sequence"/>
</dbReference>
<protein>
    <submittedName>
        <fullName evidence="3">Uncharacterized protein</fullName>
    </submittedName>
</protein>
<evidence type="ECO:0000256" key="1">
    <source>
        <dbReference type="SAM" id="MobiDB-lite"/>
    </source>
</evidence>
<dbReference type="EMBL" id="JAFLCK010000013">
    <property type="protein sequence ID" value="MBN8660718.1"/>
    <property type="molecule type" value="Genomic_DNA"/>
</dbReference>
<evidence type="ECO:0000256" key="2">
    <source>
        <dbReference type="SAM" id="SignalP"/>
    </source>
</evidence>
<comment type="caution">
    <text evidence="3">The sequence shown here is derived from an EMBL/GenBank/DDBJ whole genome shotgun (WGS) entry which is preliminary data.</text>
</comment>
<sequence>MNRVNVTGRRAFNLLMALSILGGGMLFQDAKADPQGYGVNGRQCRQQKRIANGIQSGSLTGKEAYRLSKQQVRLNRRERQMRADGGGLSWAERARLEKQQNQLSKNIHEQKHDEQTR</sequence>
<proteinExistence type="predicted"/>
<evidence type="ECO:0000313" key="3">
    <source>
        <dbReference type="EMBL" id="MBN8660718.1"/>
    </source>
</evidence>
<feature type="region of interest" description="Disordered" evidence="1">
    <location>
        <begin position="97"/>
        <end position="117"/>
    </location>
</feature>
<feature type="compositionally biased region" description="Basic and acidic residues" evidence="1">
    <location>
        <begin position="106"/>
        <end position="117"/>
    </location>
</feature>
<name>A0A8J7TN64_9BACT</name>
<dbReference type="AlphaFoldDB" id="A0A8J7TN64"/>
<organism evidence="3 4">
    <name type="scientific">Candidatus Obscuribacter phosphatis</name>
    <dbReference type="NCBI Taxonomy" id="1906157"/>
    <lineage>
        <taxon>Bacteria</taxon>
        <taxon>Bacillati</taxon>
        <taxon>Candidatus Melainabacteria</taxon>
        <taxon>Candidatus Obscuribacterales</taxon>
        <taxon>Candidatus Obscuribacteraceae</taxon>
        <taxon>Candidatus Obscuribacter</taxon>
    </lineage>
</organism>
<feature type="signal peptide" evidence="2">
    <location>
        <begin position="1"/>
        <end position="32"/>
    </location>
</feature>
<gene>
    <name evidence="3" type="ORF">J0M35_10165</name>
</gene>
<feature type="chain" id="PRO_5035192447" evidence="2">
    <location>
        <begin position="33"/>
        <end position="117"/>
    </location>
</feature>
<keyword evidence="2" id="KW-0732">Signal</keyword>
<accession>A0A8J7TN64</accession>
<reference evidence="3" key="1">
    <citation type="submission" date="2021-02" db="EMBL/GenBank/DDBJ databases">
        <title>Genome-Resolved Metagenomics of a Microbial Community Performing Photosynthetic Biological Nutrient Removal.</title>
        <authorList>
            <person name="Mcdaniel E.A."/>
        </authorList>
    </citation>
    <scope>NUCLEOTIDE SEQUENCE</scope>
    <source>
        <strain evidence="3">UWPOB_OBS1</strain>
    </source>
</reference>